<evidence type="ECO:0000313" key="3">
    <source>
        <dbReference type="EMBL" id="EEX76434.1"/>
    </source>
</evidence>
<sequence>MGKPMTSARNEEKMERKTSRTSLEAAKLIRQTSIELMKKNAKLYKELENR</sequence>
<dbReference type="Proteomes" id="UP000011124">
    <property type="component" value="Chromosome"/>
</dbReference>
<evidence type="ECO:0000313" key="5">
    <source>
        <dbReference type="Proteomes" id="UP000011124"/>
    </source>
</evidence>
<name>C9LXQ1_SELS3</name>
<evidence type="ECO:0000256" key="1">
    <source>
        <dbReference type="SAM" id="MobiDB-lite"/>
    </source>
</evidence>
<gene>
    <name evidence="2" type="ordered locus">Selsp_0434</name>
    <name evidence="3" type="ORF">SELSPUOL_02259</name>
</gene>
<dbReference type="EMBL" id="ACKP02000049">
    <property type="protein sequence ID" value="EEX76434.1"/>
    <property type="molecule type" value="Genomic_DNA"/>
</dbReference>
<dbReference type="STRING" id="546271.Selsp_0434"/>
<feature type="region of interest" description="Disordered" evidence="1">
    <location>
        <begin position="1"/>
        <end position="21"/>
    </location>
</feature>
<dbReference type="AlphaFoldDB" id="C9LXQ1"/>
<protein>
    <submittedName>
        <fullName evidence="3">Uncharacterized protein</fullName>
    </submittedName>
</protein>
<reference evidence="3 4" key="1">
    <citation type="submission" date="2009-09" db="EMBL/GenBank/DDBJ databases">
        <authorList>
            <person name="Weinstock G."/>
            <person name="Sodergren E."/>
            <person name="Clifton S."/>
            <person name="Fulton L."/>
            <person name="Fulton B."/>
            <person name="Courtney L."/>
            <person name="Fronick C."/>
            <person name="Harrison M."/>
            <person name="Strong C."/>
            <person name="Farmer C."/>
            <person name="Delahaunty K."/>
            <person name="Markovic C."/>
            <person name="Hall O."/>
            <person name="Minx P."/>
            <person name="Tomlinson C."/>
            <person name="Mitreva M."/>
            <person name="Nelson J."/>
            <person name="Hou S."/>
            <person name="Wollam A."/>
            <person name="Pepin K.H."/>
            <person name="Johnson M."/>
            <person name="Bhonagiri V."/>
            <person name="Nash W.E."/>
            <person name="Warren W."/>
            <person name="Chinwalla A."/>
            <person name="Mardis E.R."/>
            <person name="Wilson R.K."/>
        </authorList>
    </citation>
    <scope>NUCLEOTIDE SEQUENCE [LARGE SCALE GENOMIC DNA]</scope>
    <source>
        <strain evidence="3">ATCC 35185</strain>
        <strain evidence="4">ATCC 35185 / DSM 20758 / VPI D19B-28</strain>
    </source>
</reference>
<accession>C9LXQ1</accession>
<dbReference type="RefSeq" id="WP_006193601.1">
    <property type="nucleotide sequence ID" value="NC_015437.1"/>
</dbReference>
<feature type="compositionally biased region" description="Basic and acidic residues" evidence="1">
    <location>
        <begin position="9"/>
        <end position="18"/>
    </location>
</feature>
<organism evidence="3 4">
    <name type="scientific">Selenomonas sputigena (strain ATCC 35185 / DSM 20758 / CCUG 44933 / VPI D19B-28)</name>
    <dbReference type="NCBI Taxonomy" id="546271"/>
    <lineage>
        <taxon>Bacteria</taxon>
        <taxon>Bacillati</taxon>
        <taxon>Bacillota</taxon>
        <taxon>Negativicutes</taxon>
        <taxon>Selenomonadales</taxon>
        <taxon>Selenomonadaceae</taxon>
        <taxon>Selenomonas</taxon>
    </lineage>
</organism>
<dbReference type="KEGG" id="ssg:Selsp_0434"/>
<keyword evidence="5" id="KW-1185">Reference proteome</keyword>
<reference evidence="2 5" key="2">
    <citation type="submission" date="2011-04" db="EMBL/GenBank/DDBJ databases">
        <title>The complete genome of Selenomonas sputigena DSM 20758.</title>
        <authorList>
            <consortium name="US DOE Joint Genome Institute (JGI-PGF)"/>
            <person name="Lucas S."/>
            <person name="Copeland A."/>
            <person name="Lapidus A."/>
            <person name="Bruce D."/>
            <person name="Goodwin L."/>
            <person name="Pitluck S."/>
            <person name="Peters L."/>
            <person name="Kyrpides N."/>
            <person name="Mavromatis K."/>
            <person name="Ivanova N."/>
            <person name="Ovchinnikova G."/>
            <person name="Teshima H."/>
            <person name="Detter J.C."/>
            <person name="Tapia R."/>
            <person name="Han C."/>
            <person name="Land M."/>
            <person name="Hauser L."/>
            <person name="Markowitz V."/>
            <person name="Cheng J.-F."/>
            <person name="Hugenholtz P."/>
            <person name="Woyke T."/>
            <person name="Wu D."/>
            <person name="Gronow S."/>
            <person name="Wellnitz S."/>
            <person name="Schneider S."/>
            <person name="Klenk H.-P."/>
            <person name="Eisen J.A."/>
        </authorList>
    </citation>
    <scope>NUCLEOTIDE SEQUENCE [LARGE SCALE GENOMIC DNA]</scope>
    <source>
        <strain evidence="2">ATCC 35185</strain>
        <strain evidence="5">ATCC 35185 / DSM 20758 / VPI D19B-28</strain>
    </source>
</reference>
<proteinExistence type="predicted"/>
<evidence type="ECO:0000313" key="2">
    <source>
        <dbReference type="EMBL" id="AEB99406.1"/>
    </source>
</evidence>
<dbReference type="EMBL" id="CP002637">
    <property type="protein sequence ID" value="AEB99406.1"/>
    <property type="molecule type" value="Genomic_DNA"/>
</dbReference>
<dbReference type="HOGENOM" id="CLU_3122561_0_0_9"/>
<dbReference type="Proteomes" id="UP000003505">
    <property type="component" value="Unassembled WGS sequence"/>
</dbReference>
<evidence type="ECO:0000313" key="4">
    <source>
        <dbReference type="Proteomes" id="UP000003505"/>
    </source>
</evidence>